<reference evidence="18" key="1">
    <citation type="submission" date="2010-03" db="EMBL/GenBank/DDBJ databases">
        <title>The genome sequence of Synergistetes sp. SGP1.</title>
        <authorList>
            <consortium name="metaHIT consortium -- http://www.metahit.eu/"/>
            <person name="Pajon A."/>
            <person name="Turner K."/>
            <person name="Parkhill J."/>
            <person name="Wade W."/>
            <person name="Vartoukian S."/>
        </authorList>
    </citation>
    <scope>NUCLEOTIDE SEQUENCE [LARGE SCALE GENOMIC DNA]</scope>
    <source>
        <strain evidence="18">SGP1</strain>
    </source>
</reference>
<evidence type="ECO:0000256" key="6">
    <source>
        <dbReference type="ARBA" id="ARBA00012102"/>
    </source>
</evidence>
<protein>
    <recommendedName>
        <fullName evidence="15 16">Type III pantothenate kinase</fullName>
        <ecNumber evidence="6 16">2.7.1.33</ecNumber>
    </recommendedName>
    <alternativeName>
        <fullName evidence="16">PanK-III</fullName>
    </alternativeName>
    <alternativeName>
        <fullName evidence="16">Pantothenic acid kinase</fullName>
    </alternativeName>
</protein>
<keyword evidence="7 16" id="KW-0963">Cytoplasm</keyword>
<evidence type="ECO:0000256" key="13">
    <source>
        <dbReference type="ARBA" id="ARBA00022993"/>
    </source>
</evidence>
<keyword evidence="16" id="KW-0479">Metal-binding</keyword>
<dbReference type="RefSeq" id="WP_015557058.1">
    <property type="nucleotide sequence ID" value="NC_021038.1"/>
</dbReference>
<dbReference type="EC" id="2.7.1.33" evidence="6 16"/>
<feature type="binding site" evidence="16">
    <location>
        <position position="99"/>
    </location>
    <ligand>
        <name>substrate</name>
    </ligand>
</feature>
<dbReference type="NCBIfam" id="NF009855">
    <property type="entry name" value="PRK13321.1"/>
    <property type="match status" value="1"/>
</dbReference>
<dbReference type="GO" id="GO:0005737">
    <property type="term" value="C:cytoplasm"/>
    <property type="evidence" value="ECO:0007669"/>
    <property type="project" value="UniProtKB-SubCell"/>
</dbReference>
<evidence type="ECO:0000256" key="15">
    <source>
        <dbReference type="ARBA" id="ARBA00040883"/>
    </source>
</evidence>
<feature type="binding site" evidence="16">
    <location>
        <position position="183"/>
    </location>
    <ligand>
        <name>substrate</name>
    </ligand>
</feature>
<keyword evidence="9 16" id="KW-0547">Nucleotide-binding</keyword>
<evidence type="ECO:0000256" key="1">
    <source>
        <dbReference type="ARBA" id="ARBA00001206"/>
    </source>
</evidence>
<dbReference type="GO" id="GO:0005524">
    <property type="term" value="F:ATP binding"/>
    <property type="evidence" value="ECO:0007669"/>
    <property type="project" value="UniProtKB-UniRule"/>
</dbReference>
<evidence type="ECO:0000256" key="9">
    <source>
        <dbReference type="ARBA" id="ARBA00022741"/>
    </source>
</evidence>
<evidence type="ECO:0000256" key="16">
    <source>
        <dbReference type="HAMAP-Rule" id="MF_01274"/>
    </source>
</evidence>
<comment type="subcellular location">
    <subcellularLocation>
        <location evidence="3 16">Cytoplasm</location>
    </subcellularLocation>
</comment>
<keyword evidence="18" id="KW-1185">Reference proteome</keyword>
<keyword evidence="12 16" id="KW-0630">Potassium</keyword>
<dbReference type="CDD" id="cd24015">
    <property type="entry name" value="ASKHA_NBD_PanK-III"/>
    <property type="match status" value="1"/>
</dbReference>
<gene>
    <name evidence="16" type="primary">coaX</name>
    <name evidence="17" type="ORF">SY1_22020</name>
</gene>
<feature type="binding site" evidence="16">
    <location>
        <position position="131"/>
    </location>
    <ligand>
        <name>ATP</name>
        <dbReference type="ChEBI" id="CHEBI:30616"/>
    </ligand>
</feature>
<evidence type="ECO:0000256" key="10">
    <source>
        <dbReference type="ARBA" id="ARBA00022777"/>
    </source>
</evidence>
<dbReference type="HAMAP" id="MF_01274">
    <property type="entry name" value="Pantothen_kinase_3"/>
    <property type="match status" value="1"/>
</dbReference>
<dbReference type="AlphaFoldDB" id="A0AB94IYQ1"/>
<proteinExistence type="inferred from homology"/>
<dbReference type="EMBL" id="FP929056">
    <property type="protein sequence ID" value="CBL28911.1"/>
    <property type="molecule type" value="Genomic_DNA"/>
</dbReference>
<dbReference type="PANTHER" id="PTHR34265:SF1">
    <property type="entry name" value="TYPE III PANTOTHENATE KINASE"/>
    <property type="match status" value="1"/>
</dbReference>
<dbReference type="Proteomes" id="UP000008957">
    <property type="component" value="Chromosome"/>
</dbReference>
<dbReference type="InterPro" id="IPR004619">
    <property type="entry name" value="Type_III_PanK"/>
</dbReference>
<evidence type="ECO:0000256" key="11">
    <source>
        <dbReference type="ARBA" id="ARBA00022840"/>
    </source>
</evidence>
<dbReference type="GO" id="GO:0004594">
    <property type="term" value="F:pantothenate kinase activity"/>
    <property type="evidence" value="ECO:0007669"/>
    <property type="project" value="UniProtKB-UniRule"/>
</dbReference>
<dbReference type="SUPFAM" id="SSF53067">
    <property type="entry name" value="Actin-like ATPase domain"/>
    <property type="match status" value="2"/>
</dbReference>
<comment type="cofactor">
    <cofactor evidence="2">
        <name>K(+)</name>
        <dbReference type="ChEBI" id="CHEBI:29103"/>
    </cofactor>
</comment>
<comment type="cofactor">
    <cofactor evidence="16">
        <name>NH4(+)</name>
        <dbReference type="ChEBI" id="CHEBI:28938"/>
    </cofactor>
    <cofactor evidence="16">
        <name>K(+)</name>
        <dbReference type="ChEBI" id="CHEBI:29103"/>
    </cofactor>
    <text evidence="16">A monovalent cation. Ammonium or potassium.</text>
</comment>
<feature type="active site" description="Proton acceptor" evidence="16">
    <location>
        <position position="108"/>
    </location>
</feature>
<evidence type="ECO:0000313" key="18">
    <source>
        <dbReference type="Proteomes" id="UP000008957"/>
    </source>
</evidence>
<evidence type="ECO:0000256" key="5">
    <source>
        <dbReference type="ARBA" id="ARBA00011738"/>
    </source>
</evidence>
<evidence type="ECO:0000256" key="2">
    <source>
        <dbReference type="ARBA" id="ARBA00001958"/>
    </source>
</evidence>
<organism evidence="17 18">
    <name type="scientific">Fretibacterium fastidiosum</name>
    <dbReference type="NCBI Taxonomy" id="651822"/>
    <lineage>
        <taxon>Bacteria</taxon>
        <taxon>Thermotogati</taxon>
        <taxon>Synergistota</taxon>
        <taxon>Synergistia</taxon>
        <taxon>Synergistales</taxon>
        <taxon>Aminobacteriaceae</taxon>
        <taxon>Fretibacterium</taxon>
    </lineage>
</organism>
<keyword evidence="10 16" id="KW-0418">Kinase</keyword>
<dbReference type="GO" id="GO:0046872">
    <property type="term" value="F:metal ion binding"/>
    <property type="evidence" value="ECO:0007669"/>
    <property type="project" value="UniProtKB-KW"/>
</dbReference>
<dbReference type="KEGG" id="sbr:SY1_22020"/>
<dbReference type="GO" id="GO:0015937">
    <property type="term" value="P:coenzyme A biosynthetic process"/>
    <property type="evidence" value="ECO:0007669"/>
    <property type="project" value="UniProtKB-UniRule"/>
</dbReference>
<evidence type="ECO:0000256" key="7">
    <source>
        <dbReference type="ARBA" id="ARBA00022490"/>
    </source>
</evidence>
<dbReference type="Gene3D" id="3.30.420.40">
    <property type="match status" value="2"/>
</dbReference>
<keyword evidence="8 16" id="KW-0808">Transferase</keyword>
<evidence type="ECO:0000256" key="4">
    <source>
        <dbReference type="ARBA" id="ARBA00005225"/>
    </source>
</evidence>
<comment type="subunit">
    <text evidence="5 16">Homodimer.</text>
</comment>
<comment type="similarity">
    <text evidence="14 16">Belongs to the type III pantothenate kinase family.</text>
</comment>
<sequence>MLLVMDVGNTTTVVGVFDRKQLVAHWRLSSILHTSDELGVYILTLLGTKDIASTRIDGAVFCSVVPTLDAPLAEAMRNFFGVEPLRVDASTDTGMEVRYDAPREVGADRIVNAVGGRSKYGAPLIVADYGTAITFDVIAPDGAYLGGAIAPGLQSGISALFAKAAKLPQVALALPRSVIGRNTNESIQSGILFGNAGLTDRIVGMIRAEIGTEVKVAATGGHAEVMAKLSQTIEYVDPWLTLDGLRLIHDRVRGSD</sequence>
<feature type="binding site" evidence="16">
    <location>
        <begin position="6"/>
        <end position="13"/>
    </location>
    <ligand>
        <name>ATP</name>
        <dbReference type="ChEBI" id="CHEBI:30616"/>
    </ligand>
</feature>
<comment type="pathway">
    <text evidence="4 16">Cofactor biosynthesis; coenzyme A biosynthesis; CoA from (R)-pantothenate: step 1/5.</text>
</comment>
<evidence type="ECO:0000256" key="3">
    <source>
        <dbReference type="ARBA" id="ARBA00004496"/>
    </source>
</evidence>
<dbReference type="NCBIfam" id="TIGR00671">
    <property type="entry name" value="baf"/>
    <property type="match status" value="1"/>
</dbReference>
<evidence type="ECO:0000256" key="12">
    <source>
        <dbReference type="ARBA" id="ARBA00022958"/>
    </source>
</evidence>
<accession>A0AB94IYQ1</accession>
<keyword evidence="13 16" id="KW-0173">Coenzyme A biosynthesis</keyword>
<comment type="function">
    <text evidence="16">Catalyzes the phosphorylation of pantothenate (Pan), the first step in CoA biosynthesis.</text>
</comment>
<name>A0AB94IYQ1_9BACT</name>
<feature type="binding site" evidence="16">
    <location>
        <begin position="106"/>
        <end position="109"/>
    </location>
    <ligand>
        <name>substrate</name>
    </ligand>
</feature>
<evidence type="ECO:0000256" key="8">
    <source>
        <dbReference type="ARBA" id="ARBA00022679"/>
    </source>
</evidence>
<reference evidence="17 18" key="2">
    <citation type="submission" date="2010-03" db="EMBL/GenBank/DDBJ databases">
        <authorList>
            <person name="Pajon A."/>
        </authorList>
    </citation>
    <scope>NUCLEOTIDE SEQUENCE [LARGE SCALE GENOMIC DNA]</scope>
    <source>
        <strain evidence="17 18">SGP1</strain>
    </source>
</reference>
<keyword evidence="11 16" id="KW-0067">ATP-binding</keyword>
<dbReference type="InterPro" id="IPR043129">
    <property type="entry name" value="ATPase_NBD"/>
</dbReference>
<dbReference type="PANTHER" id="PTHR34265">
    <property type="entry name" value="TYPE III PANTOTHENATE KINASE"/>
    <property type="match status" value="1"/>
</dbReference>
<dbReference type="Pfam" id="PF03309">
    <property type="entry name" value="Pan_kinase"/>
    <property type="match status" value="1"/>
</dbReference>
<comment type="catalytic activity">
    <reaction evidence="1 16">
        <text>(R)-pantothenate + ATP = (R)-4'-phosphopantothenate + ADP + H(+)</text>
        <dbReference type="Rhea" id="RHEA:16373"/>
        <dbReference type="ChEBI" id="CHEBI:10986"/>
        <dbReference type="ChEBI" id="CHEBI:15378"/>
        <dbReference type="ChEBI" id="CHEBI:29032"/>
        <dbReference type="ChEBI" id="CHEBI:30616"/>
        <dbReference type="ChEBI" id="CHEBI:456216"/>
        <dbReference type="EC" id="2.7.1.33"/>
    </reaction>
</comment>
<feature type="binding site" evidence="16">
    <location>
        <position position="128"/>
    </location>
    <ligand>
        <name>K(+)</name>
        <dbReference type="ChEBI" id="CHEBI:29103"/>
    </ligand>
</feature>
<evidence type="ECO:0000256" key="14">
    <source>
        <dbReference type="ARBA" id="ARBA00038036"/>
    </source>
</evidence>
<evidence type="ECO:0000313" key="17">
    <source>
        <dbReference type="EMBL" id="CBL28911.1"/>
    </source>
</evidence>